<dbReference type="InterPro" id="IPR052802">
    <property type="entry name" value="KNTC1"/>
</dbReference>
<evidence type="ECO:0000259" key="2">
    <source>
        <dbReference type="Pfam" id="PF24515"/>
    </source>
</evidence>
<dbReference type="GO" id="GO:0007094">
    <property type="term" value="P:mitotic spindle assembly checkpoint signaling"/>
    <property type="evidence" value="ECO:0007669"/>
    <property type="project" value="TreeGrafter"/>
</dbReference>
<dbReference type="GO" id="GO:0005737">
    <property type="term" value="C:cytoplasm"/>
    <property type="evidence" value="ECO:0007669"/>
    <property type="project" value="TreeGrafter"/>
</dbReference>
<gene>
    <name evidence="3" type="ORF">HPB51_005312</name>
</gene>
<dbReference type="GO" id="GO:0000070">
    <property type="term" value="P:mitotic sister chromatid segregation"/>
    <property type="evidence" value="ECO:0007669"/>
    <property type="project" value="TreeGrafter"/>
</dbReference>
<evidence type="ECO:0000259" key="1">
    <source>
        <dbReference type="Pfam" id="PF10493"/>
    </source>
</evidence>
<dbReference type="AlphaFoldDB" id="A0A9J6EYS4"/>
<dbReference type="Proteomes" id="UP000821866">
    <property type="component" value="Chromosome 1"/>
</dbReference>
<dbReference type="VEuPathDB" id="VectorBase:LOC119159648"/>
<dbReference type="EMBL" id="JABSTU010000001">
    <property type="protein sequence ID" value="KAH8039136.1"/>
    <property type="molecule type" value="Genomic_DNA"/>
</dbReference>
<dbReference type="GO" id="GO:1990423">
    <property type="term" value="C:RZZ complex"/>
    <property type="evidence" value="ECO:0007669"/>
    <property type="project" value="TreeGrafter"/>
</dbReference>
<dbReference type="InterPro" id="IPR055405">
    <property type="entry name" value="ARM_KNTC1_3rd"/>
</dbReference>
<evidence type="ECO:0000313" key="3">
    <source>
        <dbReference type="EMBL" id="KAH8039136.1"/>
    </source>
</evidence>
<accession>A0A9J6EYS4</accession>
<evidence type="ECO:0000313" key="4">
    <source>
        <dbReference type="Proteomes" id="UP000821866"/>
    </source>
</evidence>
<dbReference type="GO" id="GO:0005828">
    <property type="term" value="C:kinetochore microtubule"/>
    <property type="evidence" value="ECO:0007669"/>
    <property type="project" value="TreeGrafter"/>
</dbReference>
<feature type="domain" description="RZZ complex subunit KNTC1/ROD C-terminal" evidence="1">
    <location>
        <begin position="417"/>
        <end position="644"/>
    </location>
</feature>
<comment type="caution">
    <text evidence="3">The sequence shown here is derived from an EMBL/GenBank/DDBJ whole genome shotgun (WGS) entry which is preliminary data.</text>
</comment>
<dbReference type="Pfam" id="PF10493">
    <property type="entry name" value="Rod_C"/>
    <property type="match status" value="1"/>
</dbReference>
<dbReference type="InterPro" id="IPR019527">
    <property type="entry name" value="RZZ-complex_KNTC1/ROD_C"/>
</dbReference>
<dbReference type="GO" id="GO:0031267">
    <property type="term" value="F:small GTPase binding"/>
    <property type="evidence" value="ECO:0007669"/>
    <property type="project" value="TreeGrafter"/>
</dbReference>
<reference evidence="3" key="2">
    <citation type="submission" date="2021-09" db="EMBL/GenBank/DDBJ databases">
        <authorList>
            <person name="Jia N."/>
            <person name="Wang J."/>
            <person name="Shi W."/>
            <person name="Du L."/>
            <person name="Sun Y."/>
            <person name="Zhan W."/>
            <person name="Jiang J."/>
            <person name="Wang Q."/>
            <person name="Zhang B."/>
            <person name="Ji P."/>
            <person name="Sakyi L.B."/>
            <person name="Cui X."/>
            <person name="Yuan T."/>
            <person name="Jiang B."/>
            <person name="Yang W."/>
            <person name="Lam T.T.-Y."/>
            <person name="Chang Q."/>
            <person name="Ding S."/>
            <person name="Wang X."/>
            <person name="Zhu J."/>
            <person name="Ruan X."/>
            <person name="Zhao L."/>
            <person name="Wei J."/>
            <person name="Que T."/>
            <person name="Du C."/>
            <person name="Cheng J."/>
            <person name="Dai P."/>
            <person name="Han X."/>
            <person name="Huang E."/>
            <person name="Gao Y."/>
            <person name="Liu J."/>
            <person name="Shao H."/>
            <person name="Ye R."/>
            <person name="Li L."/>
            <person name="Wei W."/>
            <person name="Wang X."/>
            <person name="Wang C."/>
            <person name="Huo Q."/>
            <person name="Li W."/>
            <person name="Guo W."/>
            <person name="Chen H."/>
            <person name="Chen S."/>
            <person name="Zhou L."/>
            <person name="Zhou L."/>
            <person name="Ni X."/>
            <person name="Tian J."/>
            <person name="Zhou Y."/>
            <person name="Sheng Y."/>
            <person name="Liu T."/>
            <person name="Pan Y."/>
            <person name="Xia L."/>
            <person name="Li J."/>
            <person name="Zhao F."/>
            <person name="Cao W."/>
        </authorList>
    </citation>
    <scope>NUCLEOTIDE SEQUENCE</scope>
    <source>
        <strain evidence="3">Rmic-2018</strain>
        <tissue evidence="3">Larvae</tissue>
    </source>
</reference>
<name>A0A9J6EYS4_RHIMP</name>
<proteinExistence type="predicted"/>
<keyword evidence="4" id="KW-1185">Reference proteome</keyword>
<reference evidence="3" key="1">
    <citation type="journal article" date="2020" name="Cell">
        <title>Large-Scale Comparative Analyses of Tick Genomes Elucidate Their Genetic Diversity and Vector Capacities.</title>
        <authorList>
            <consortium name="Tick Genome and Microbiome Consortium (TIGMIC)"/>
            <person name="Jia N."/>
            <person name="Wang J."/>
            <person name="Shi W."/>
            <person name="Du L."/>
            <person name="Sun Y."/>
            <person name="Zhan W."/>
            <person name="Jiang J.F."/>
            <person name="Wang Q."/>
            <person name="Zhang B."/>
            <person name="Ji P."/>
            <person name="Bell-Sakyi L."/>
            <person name="Cui X.M."/>
            <person name="Yuan T.T."/>
            <person name="Jiang B.G."/>
            <person name="Yang W.F."/>
            <person name="Lam T.T."/>
            <person name="Chang Q.C."/>
            <person name="Ding S.J."/>
            <person name="Wang X.J."/>
            <person name="Zhu J.G."/>
            <person name="Ruan X.D."/>
            <person name="Zhao L."/>
            <person name="Wei J.T."/>
            <person name="Ye R.Z."/>
            <person name="Que T.C."/>
            <person name="Du C.H."/>
            <person name="Zhou Y.H."/>
            <person name="Cheng J.X."/>
            <person name="Dai P.F."/>
            <person name="Guo W.B."/>
            <person name="Han X.H."/>
            <person name="Huang E.J."/>
            <person name="Li L.F."/>
            <person name="Wei W."/>
            <person name="Gao Y.C."/>
            <person name="Liu J.Z."/>
            <person name="Shao H.Z."/>
            <person name="Wang X."/>
            <person name="Wang C.C."/>
            <person name="Yang T.C."/>
            <person name="Huo Q.B."/>
            <person name="Li W."/>
            <person name="Chen H.Y."/>
            <person name="Chen S.E."/>
            <person name="Zhou L.G."/>
            <person name="Ni X.B."/>
            <person name="Tian J.H."/>
            <person name="Sheng Y."/>
            <person name="Liu T."/>
            <person name="Pan Y.S."/>
            <person name="Xia L.Y."/>
            <person name="Li J."/>
            <person name="Zhao F."/>
            <person name="Cao W.C."/>
        </authorList>
    </citation>
    <scope>NUCLEOTIDE SEQUENCE</scope>
    <source>
        <strain evidence="3">Rmic-2018</strain>
    </source>
</reference>
<sequence>MIFSQCEDVLHIASTVHNIASRVVVESGVSDVNKCTNVALWADILVQASVPFGNAGNRSSVSACTCLTKGQTLLHSRHVYALDKKQVLTHLAALGKSVWSFLDKKQLELLEAVKLHLQETCQYLSGRSQDELCLSLVATVFHMFLDIPGPNAIEKALQEVVERQISKNTISIIARASARKHADMPFLKGLLCNLQPGKALTTLKKLISQCNNNFRLLKTLATLGLEVCSDSTQKSAFRCLVKSAYWCEKLAKLDLSIADALTKQNTAVLQSALEQMEKSPFIDVDGLANYCSSFKLDKEASLSRRLEFLLCAQEGDPCAKGWNLQQRIAEASRVLEKIPKVLLQKVLMKALAKVNPYNYEILRFGYDYIRAIEEGPESKVEREIGILHFLESYKRYSPPSEQEMDLWFEEYPLADISSLMQSRLPFRHLLKPSLWHFVTNELYPETVDAWLNVADTLGLDKDDIRFIAVDNATRTWSAHHHQGNVLDVTFLSSVKKLIEEMSIKEKAVACLIKLLENLPKGPTATRVAKECATLPDAFFEPGEAKSKVADAKAKFRRKYIRLRNEQLLKQHSLNSASYLALCGKTADLVAALLEDTRWQLVFSDTSALYSCVDQIAFNDGVVQVDFPSILEQSVKRWLGFQATENTGDESTLEPLF</sequence>
<dbReference type="PANTHER" id="PTHR15688">
    <property type="entry name" value="KINETOCHORE-ASSOCIATED PROTEIN 1"/>
    <property type="match status" value="1"/>
</dbReference>
<dbReference type="Pfam" id="PF24515">
    <property type="entry name" value="ARM_KNTC1_3rd"/>
    <property type="match status" value="1"/>
</dbReference>
<dbReference type="GO" id="GO:1903394">
    <property type="term" value="P:protein localization to kinetochore involved in kinetochore assembly"/>
    <property type="evidence" value="ECO:0007669"/>
    <property type="project" value="TreeGrafter"/>
</dbReference>
<dbReference type="PANTHER" id="PTHR15688:SF1">
    <property type="entry name" value="KINETOCHORE-ASSOCIATED PROTEIN 1"/>
    <property type="match status" value="1"/>
</dbReference>
<organism evidence="3 4">
    <name type="scientific">Rhipicephalus microplus</name>
    <name type="common">Cattle tick</name>
    <name type="synonym">Boophilus microplus</name>
    <dbReference type="NCBI Taxonomy" id="6941"/>
    <lineage>
        <taxon>Eukaryota</taxon>
        <taxon>Metazoa</taxon>
        <taxon>Ecdysozoa</taxon>
        <taxon>Arthropoda</taxon>
        <taxon>Chelicerata</taxon>
        <taxon>Arachnida</taxon>
        <taxon>Acari</taxon>
        <taxon>Parasitiformes</taxon>
        <taxon>Ixodida</taxon>
        <taxon>Ixodoidea</taxon>
        <taxon>Ixodidae</taxon>
        <taxon>Rhipicephalinae</taxon>
        <taxon>Rhipicephalus</taxon>
        <taxon>Boophilus</taxon>
    </lineage>
</organism>
<protein>
    <submittedName>
        <fullName evidence="3">Uncharacterized protein</fullName>
    </submittedName>
</protein>
<feature type="domain" description="KNTC1 third ARM-repeats" evidence="2">
    <location>
        <begin position="167"/>
        <end position="365"/>
    </location>
</feature>